<organism evidence="2">
    <name type="scientific">Cellulosimicrobium sp. ES-005</name>
    <dbReference type="NCBI Taxonomy" id="3163031"/>
    <lineage>
        <taxon>Bacteria</taxon>
        <taxon>Bacillati</taxon>
        <taxon>Actinomycetota</taxon>
        <taxon>Actinomycetes</taxon>
        <taxon>Micrococcales</taxon>
        <taxon>Promicromonosporaceae</taxon>
        <taxon>Cellulosimicrobium</taxon>
    </lineage>
</organism>
<keyword evidence="1" id="KW-0812">Transmembrane</keyword>
<accession>A0AAU8FW39</accession>
<keyword evidence="1" id="KW-1133">Transmembrane helix</keyword>
<sequence length="99" mass="10721">MPTPLLNRRSVVEHPTETVVLATRDRPRGVRPEQKVPAGQYRPGQVVPVVRRAGDPDSVRLDRPDLEASDLSRWGLGAMLVALPVIVVRGVLSVLAGGQ</sequence>
<dbReference type="AlphaFoldDB" id="A0AAU8FW39"/>
<feature type="transmembrane region" description="Helical" evidence="1">
    <location>
        <begin position="74"/>
        <end position="96"/>
    </location>
</feature>
<evidence type="ECO:0000313" key="2">
    <source>
        <dbReference type="EMBL" id="XCH28216.1"/>
    </source>
</evidence>
<name>A0AAU8FW39_9MICO</name>
<evidence type="ECO:0000256" key="1">
    <source>
        <dbReference type="SAM" id="Phobius"/>
    </source>
</evidence>
<dbReference type="EMBL" id="CP159290">
    <property type="protein sequence ID" value="XCH28216.1"/>
    <property type="molecule type" value="Genomic_DNA"/>
</dbReference>
<protein>
    <submittedName>
        <fullName evidence="2">Uncharacterized protein</fullName>
    </submittedName>
</protein>
<reference evidence="2" key="1">
    <citation type="submission" date="2024-06" db="EMBL/GenBank/DDBJ databases">
        <title>Complete genome sequence of the cellulolytic actinobacterium, Cellulosimicrobium ES-005.</title>
        <authorList>
            <person name="Matthews C.T."/>
            <person name="Underwood K.D."/>
            <person name="Ghanchi K.M."/>
            <person name="Fields S.D."/>
            <person name="Gardner S.G."/>
        </authorList>
    </citation>
    <scope>NUCLEOTIDE SEQUENCE</scope>
    <source>
        <strain evidence="2">ES-005</strain>
    </source>
</reference>
<proteinExistence type="predicted"/>
<gene>
    <name evidence="2" type="ORF">ABRQ22_11425</name>
</gene>
<keyword evidence="1" id="KW-0472">Membrane</keyword>
<dbReference type="RefSeq" id="WP_353706812.1">
    <property type="nucleotide sequence ID" value="NZ_CP159290.1"/>
</dbReference>